<feature type="compositionally biased region" description="Polar residues" evidence="1">
    <location>
        <begin position="77"/>
        <end position="91"/>
    </location>
</feature>
<dbReference type="EMBL" id="AGCT01028281">
    <property type="protein sequence ID" value="KYP77634.1"/>
    <property type="molecule type" value="Genomic_DNA"/>
</dbReference>
<organism evidence="2 3">
    <name type="scientific">Cajanus cajan</name>
    <name type="common">Pigeon pea</name>
    <name type="synonym">Cajanus indicus</name>
    <dbReference type="NCBI Taxonomy" id="3821"/>
    <lineage>
        <taxon>Eukaryota</taxon>
        <taxon>Viridiplantae</taxon>
        <taxon>Streptophyta</taxon>
        <taxon>Embryophyta</taxon>
        <taxon>Tracheophyta</taxon>
        <taxon>Spermatophyta</taxon>
        <taxon>Magnoliopsida</taxon>
        <taxon>eudicotyledons</taxon>
        <taxon>Gunneridae</taxon>
        <taxon>Pentapetalae</taxon>
        <taxon>rosids</taxon>
        <taxon>fabids</taxon>
        <taxon>Fabales</taxon>
        <taxon>Fabaceae</taxon>
        <taxon>Papilionoideae</taxon>
        <taxon>50 kb inversion clade</taxon>
        <taxon>NPAAA clade</taxon>
        <taxon>indigoferoid/millettioid clade</taxon>
        <taxon>Phaseoleae</taxon>
        <taxon>Cajanus</taxon>
    </lineage>
</organism>
<evidence type="ECO:0000256" key="1">
    <source>
        <dbReference type="SAM" id="MobiDB-lite"/>
    </source>
</evidence>
<dbReference type="PANTHER" id="PTHR33223:SF8">
    <property type="entry name" value="OS04G0172440 PROTEIN"/>
    <property type="match status" value="1"/>
</dbReference>
<evidence type="ECO:0000313" key="2">
    <source>
        <dbReference type="EMBL" id="KYP77634.1"/>
    </source>
</evidence>
<gene>
    <name evidence="2" type="ORF">KK1_047405</name>
</gene>
<protein>
    <recommendedName>
        <fullName evidence="4">Retrotransposon gag domain-containing protein</fullName>
    </recommendedName>
</protein>
<dbReference type="PANTHER" id="PTHR33223">
    <property type="entry name" value="CCHC-TYPE DOMAIN-CONTAINING PROTEIN"/>
    <property type="match status" value="1"/>
</dbReference>
<keyword evidence="3" id="KW-1185">Reference proteome</keyword>
<feature type="region of interest" description="Disordered" evidence="1">
    <location>
        <begin position="1"/>
        <end position="91"/>
    </location>
</feature>
<proteinExistence type="predicted"/>
<evidence type="ECO:0008006" key="4">
    <source>
        <dbReference type="Google" id="ProtNLM"/>
    </source>
</evidence>
<reference evidence="2" key="1">
    <citation type="journal article" date="2012" name="Nat. Biotechnol.">
        <title>Draft genome sequence of pigeonpea (Cajanus cajan), an orphan legume crop of resource-poor farmers.</title>
        <authorList>
            <person name="Varshney R.K."/>
            <person name="Chen W."/>
            <person name="Li Y."/>
            <person name="Bharti A.K."/>
            <person name="Saxena R.K."/>
            <person name="Schlueter J.A."/>
            <person name="Donoghue M.T."/>
            <person name="Azam S."/>
            <person name="Fan G."/>
            <person name="Whaley A.M."/>
            <person name="Farmer A.D."/>
            <person name="Sheridan J."/>
            <person name="Iwata A."/>
            <person name="Tuteja R."/>
            <person name="Penmetsa R.V."/>
            <person name="Wu W."/>
            <person name="Upadhyaya H.D."/>
            <person name="Yang S.P."/>
            <person name="Shah T."/>
            <person name="Saxena K.B."/>
            <person name="Michael T."/>
            <person name="McCombie W.R."/>
            <person name="Yang B."/>
            <person name="Zhang G."/>
            <person name="Yang H."/>
            <person name="Wang J."/>
            <person name="Spillane C."/>
            <person name="Cook D.R."/>
            <person name="May G.D."/>
            <person name="Xu X."/>
            <person name="Jackson S.A."/>
        </authorList>
    </citation>
    <scope>NUCLEOTIDE SEQUENCE [LARGE SCALE GENOMIC DNA]</scope>
</reference>
<name>A0A151UE96_CAJCA</name>
<sequence>MQRKNVEGTPPIARGESSTSLAHPPGFTLTPAQPLTLHLNKSSQQVDPPEVQWPPYGLPPNYTPPTIMDPPDKHQPWVNQPPTQMQSTQPEVSPINVASYKHQVPYQPQNSNQGNPHQTSEGYQPTCRIEHVQSSEKLQMLEERLKIVEGGSYDVGEAVDLCLVPDIEFSPKFKVPEFDKYKGTSCPKNHITLYCRKMPAYARNCRHPISNDKLLIHCFQDSLTRAALNWYMHLEQAYIRSWKDLADAFHKQYKYNIDMFDPIPMSYTVLFPLLLQNSLVVPCSMKPIEPPYPRGYDVNAKYDYHAGAIGHSLENCRALKIKVLRLGG</sequence>
<dbReference type="STRING" id="3821.A0A151UE96"/>
<dbReference type="Proteomes" id="UP000075243">
    <property type="component" value="Unassembled WGS sequence"/>
</dbReference>
<accession>A0A151UE96</accession>
<comment type="caution">
    <text evidence="2">The sequence shown here is derived from an EMBL/GenBank/DDBJ whole genome shotgun (WGS) entry which is preliminary data.</text>
</comment>
<dbReference type="AlphaFoldDB" id="A0A151UE96"/>
<evidence type="ECO:0000313" key="3">
    <source>
        <dbReference type="Proteomes" id="UP000075243"/>
    </source>
</evidence>
<dbReference type="Gramene" id="C.cajan_46606.t">
    <property type="protein sequence ID" value="C.cajan_46606.t"/>
    <property type="gene ID" value="C.cajan_46606"/>
</dbReference>